<dbReference type="Proteomes" id="UP000632222">
    <property type="component" value="Unassembled WGS sequence"/>
</dbReference>
<dbReference type="EMBL" id="BMOD01000015">
    <property type="protein sequence ID" value="GGJ44828.1"/>
    <property type="molecule type" value="Genomic_DNA"/>
</dbReference>
<proteinExistence type="predicted"/>
<protein>
    <submittedName>
        <fullName evidence="1">Uncharacterized protein</fullName>
    </submittedName>
</protein>
<reference evidence="2" key="1">
    <citation type="journal article" date="2019" name="Int. J. Syst. Evol. Microbiol.">
        <title>The Global Catalogue of Microorganisms (GCM) 10K type strain sequencing project: providing services to taxonomists for standard genome sequencing and annotation.</title>
        <authorList>
            <consortium name="The Broad Institute Genomics Platform"/>
            <consortium name="The Broad Institute Genome Sequencing Center for Infectious Disease"/>
            <person name="Wu L."/>
            <person name="Ma J."/>
        </authorList>
    </citation>
    <scope>NUCLEOTIDE SEQUENCE [LARGE SCALE GENOMIC DNA]</scope>
    <source>
        <strain evidence="2">JCM 14370</strain>
    </source>
</reference>
<organism evidence="1 2">
    <name type="scientific">Deinococcus roseus</name>
    <dbReference type="NCBI Taxonomy" id="392414"/>
    <lineage>
        <taxon>Bacteria</taxon>
        <taxon>Thermotogati</taxon>
        <taxon>Deinococcota</taxon>
        <taxon>Deinococci</taxon>
        <taxon>Deinococcales</taxon>
        <taxon>Deinococcaceae</taxon>
        <taxon>Deinococcus</taxon>
    </lineage>
</organism>
<name>A0ABQ2D3R7_9DEIO</name>
<accession>A0ABQ2D3R7</accession>
<comment type="caution">
    <text evidence="1">The sequence shown here is derived from an EMBL/GenBank/DDBJ whole genome shotgun (WGS) entry which is preliminary data.</text>
</comment>
<keyword evidence="2" id="KW-1185">Reference proteome</keyword>
<evidence type="ECO:0000313" key="2">
    <source>
        <dbReference type="Proteomes" id="UP000632222"/>
    </source>
</evidence>
<evidence type="ECO:0000313" key="1">
    <source>
        <dbReference type="EMBL" id="GGJ44828.1"/>
    </source>
</evidence>
<sequence>MRQPRRLTPSPFNKPGAPFILYPAYHMTTILDTQEQVEQVKSKLIEAGYTPQAIAIFTGENAMRQIDQDGRKHGWIARFLRNIQDYVADETQIIKRYQQACVQGKHVMYIHAGTPMTKARVREILREHGGYETHFFGPYVMEDF</sequence>
<gene>
    <name evidence="1" type="ORF">GCM10008938_33810</name>
</gene>
<dbReference type="RefSeq" id="WP_189004515.1">
    <property type="nucleotide sequence ID" value="NZ_BMOD01000015.1"/>
</dbReference>